<feature type="compositionally biased region" description="Low complexity" evidence="1">
    <location>
        <begin position="117"/>
        <end position="136"/>
    </location>
</feature>
<organism evidence="2">
    <name type="scientific">Cladocopium goreaui</name>
    <dbReference type="NCBI Taxonomy" id="2562237"/>
    <lineage>
        <taxon>Eukaryota</taxon>
        <taxon>Sar</taxon>
        <taxon>Alveolata</taxon>
        <taxon>Dinophyceae</taxon>
        <taxon>Suessiales</taxon>
        <taxon>Symbiodiniaceae</taxon>
        <taxon>Cladocopium</taxon>
    </lineage>
</organism>
<feature type="compositionally biased region" description="Basic residues" evidence="1">
    <location>
        <begin position="60"/>
        <end position="70"/>
    </location>
</feature>
<feature type="region of interest" description="Disordered" evidence="1">
    <location>
        <begin position="41"/>
        <end position="148"/>
    </location>
</feature>
<keyword evidence="4" id="KW-1185">Reference proteome</keyword>
<dbReference type="Proteomes" id="UP001152797">
    <property type="component" value="Unassembled WGS sequence"/>
</dbReference>
<gene>
    <name evidence="2" type="ORF">C1SCF055_LOCUS18085</name>
</gene>
<accession>A0A9P1CGH0</accession>
<dbReference type="EMBL" id="CAMXCT020001557">
    <property type="protein sequence ID" value="CAL1144530.1"/>
    <property type="molecule type" value="Genomic_DNA"/>
</dbReference>
<sequence>MAPKRRNIELPAACLKNIHKKELLLTDEEFKMVRDEIKRLFGHQWKLVKPERAETSSRGRPSKRTKAKNPKRAESKKKEAKKKDKNTDKKKGDKKTKKDSKITKASKPPKPSLADASPSFEESPSPKSPIESPSPSEVRELEELVEELTEQQIGQISDEFGVAADDDGSGTLDVNAMSDRRRQILRLRLTEMTNENRRRAGPADEDATMAQAAPVLEDDAELENFLEECDQWM</sequence>
<name>A0A9P1CGH0_9DINO</name>
<evidence type="ECO:0000313" key="4">
    <source>
        <dbReference type="Proteomes" id="UP001152797"/>
    </source>
</evidence>
<evidence type="ECO:0000313" key="3">
    <source>
        <dbReference type="EMBL" id="CAL1144530.1"/>
    </source>
</evidence>
<protein>
    <submittedName>
        <fullName evidence="2">Uncharacterized protein</fullName>
    </submittedName>
</protein>
<proteinExistence type="predicted"/>
<dbReference type="EMBL" id="CAMXCT030001557">
    <property type="protein sequence ID" value="CAL4778467.1"/>
    <property type="molecule type" value="Genomic_DNA"/>
</dbReference>
<evidence type="ECO:0000313" key="2">
    <source>
        <dbReference type="EMBL" id="CAI3991155.1"/>
    </source>
</evidence>
<feature type="compositionally biased region" description="Basic and acidic residues" evidence="1">
    <location>
        <begin position="71"/>
        <end position="91"/>
    </location>
</feature>
<dbReference type="EMBL" id="CAMXCT010001557">
    <property type="protein sequence ID" value="CAI3991155.1"/>
    <property type="molecule type" value="Genomic_DNA"/>
</dbReference>
<dbReference type="AlphaFoldDB" id="A0A9P1CGH0"/>
<reference evidence="3" key="2">
    <citation type="submission" date="2024-04" db="EMBL/GenBank/DDBJ databases">
        <authorList>
            <person name="Chen Y."/>
            <person name="Shah S."/>
            <person name="Dougan E. K."/>
            <person name="Thang M."/>
            <person name="Chan C."/>
        </authorList>
    </citation>
    <scope>NUCLEOTIDE SEQUENCE [LARGE SCALE GENOMIC DNA]</scope>
</reference>
<reference evidence="2" key="1">
    <citation type="submission" date="2022-10" db="EMBL/GenBank/DDBJ databases">
        <authorList>
            <person name="Chen Y."/>
            <person name="Dougan E. K."/>
            <person name="Chan C."/>
            <person name="Rhodes N."/>
            <person name="Thang M."/>
        </authorList>
    </citation>
    <scope>NUCLEOTIDE SEQUENCE</scope>
</reference>
<comment type="caution">
    <text evidence="2">The sequence shown here is derived from an EMBL/GenBank/DDBJ whole genome shotgun (WGS) entry which is preliminary data.</text>
</comment>
<feature type="compositionally biased region" description="Basic and acidic residues" evidence="1">
    <location>
        <begin position="48"/>
        <end position="57"/>
    </location>
</feature>
<evidence type="ECO:0000256" key="1">
    <source>
        <dbReference type="SAM" id="MobiDB-lite"/>
    </source>
</evidence>